<dbReference type="EMBL" id="JAFBEB010000006">
    <property type="protein sequence ID" value="MBM7590469.1"/>
    <property type="molecule type" value="Genomic_DNA"/>
</dbReference>
<dbReference type="SUPFAM" id="SSF52317">
    <property type="entry name" value="Class I glutamine amidotransferase-like"/>
    <property type="match status" value="1"/>
</dbReference>
<dbReference type="AlphaFoldDB" id="A0A938XYE3"/>
<sequence length="748" mass="83877">MWRWLFLVTLAVMTLYTQPVQANEQFDISYSTPLGGLMKSDQWTELNVTITNHGEAFAGRLELSPINSSDRSLFGQAVQLQPDETKQIRFELPVEMLMREPNAIRLRHGDEIVQERRLTSLRTRDEGVIGVIDNSDNAFHFLTISSDEPYQGQAANNFYLQNLKADALPDRSFLLDNLDILAVGNSNETIRDNQALAVKEWVKRGGVLILAGNPNQPAMAPFQDILPSETANRQPESPIQQIAELSGVSQPPFSSVPVYQADQPLFLVNKLGSGLVVRVNYDVTAEPIASWQYNRQLWQQVLQTYQVTHALEQKMNGVSLNYSLTQLSSKLPDVNPPSVKVIIVIWLIYLLLIAPVLYLVLKRIGRREWAWGIIPLAAILMTAGVYLIGRQLVVKDNTSYTVSKIRLLDKELAEVNSGASFLTVSGGSYNVKADPAFMAIPLKSSGYLDTDADGSVFADESQQNQGIRFENVPYLTVKTAYAAGMMHGLGSFDTELSVAGSELQGSVTNKTTFDFQQTYLQLGYQRIELGPLKKGEKKQIRETVQRYYQPPEEAANKPLRSKEEWVAQNKEQVLDIGNNSLQITGVSDSDLEIFQPDYQGVSHHWTVVQQPVELQPNDDERIVYPYGLLEVSVASTEGNFDYTSQNTIALSKGSVTFALHVSQPGLRVKTVEIPLDESPYRIFKKEIFNTKTGKWQEIGRDNGITLTDDLHEYLNTEGNILIRLSNPAEERLILPQPYFQVEGEKTTR</sequence>
<feature type="transmembrane region" description="Helical" evidence="1">
    <location>
        <begin position="368"/>
        <end position="389"/>
    </location>
</feature>
<dbReference type="Proteomes" id="UP000717624">
    <property type="component" value="Unassembled WGS sequence"/>
</dbReference>
<keyword evidence="2" id="KW-0732">Signal</keyword>
<feature type="signal peptide" evidence="2">
    <location>
        <begin position="1"/>
        <end position="22"/>
    </location>
</feature>
<evidence type="ECO:0000313" key="4">
    <source>
        <dbReference type="Proteomes" id="UP000717624"/>
    </source>
</evidence>
<proteinExistence type="predicted"/>
<feature type="chain" id="PRO_5038119540" evidence="2">
    <location>
        <begin position="23"/>
        <end position="748"/>
    </location>
</feature>
<keyword evidence="1" id="KW-0812">Transmembrane</keyword>
<comment type="caution">
    <text evidence="3">The sequence shown here is derived from an EMBL/GenBank/DDBJ whole genome shotgun (WGS) entry which is preliminary data.</text>
</comment>
<evidence type="ECO:0000256" key="2">
    <source>
        <dbReference type="SAM" id="SignalP"/>
    </source>
</evidence>
<keyword evidence="1" id="KW-0472">Membrane</keyword>
<keyword evidence="4" id="KW-1185">Reference proteome</keyword>
<gene>
    <name evidence="3" type="ORF">JOD01_002073</name>
</gene>
<evidence type="ECO:0000313" key="3">
    <source>
        <dbReference type="EMBL" id="MBM7590469.1"/>
    </source>
</evidence>
<keyword evidence="1" id="KW-1133">Transmembrane helix</keyword>
<accession>A0A938XYE3</accession>
<protein>
    <submittedName>
        <fullName evidence="3">Uncharacterized protein</fullName>
    </submittedName>
</protein>
<dbReference type="InterPro" id="IPR029062">
    <property type="entry name" value="Class_I_gatase-like"/>
</dbReference>
<feature type="transmembrane region" description="Helical" evidence="1">
    <location>
        <begin position="341"/>
        <end position="361"/>
    </location>
</feature>
<name>A0A938XYE3_9BACL</name>
<evidence type="ECO:0000256" key="1">
    <source>
        <dbReference type="SAM" id="Phobius"/>
    </source>
</evidence>
<dbReference type="RefSeq" id="WP_204518219.1">
    <property type="nucleotide sequence ID" value="NZ_BAABIN010000002.1"/>
</dbReference>
<reference evidence="3" key="1">
    <citation type="submission" date="2021-01" db="EMBL/GenBank/DDBJ databases">
        <title>Genomic Encyclopedia of Type Strains, Phase IV (KMG-IV): sequencing the most valuable type-strain genomes for metagenomic binning, comparative biology and taxonomic classification.</title>
        <authorList>
            <person name="Goeker M."/>
        </authorList>
    </citation>
    <scope>NUCLEOTIDE SEQUENCE</scope>
    <source>
        <strain evidence="3">DSM 25523</strain>
    </source>
</reference>
<organism evidence="3 4">
    <name type="scientific">Brevibacillus fulvus</name>
    <dbReference type="NCBI Taxonomy" id="1125967"/>
    <lineage>
        <taxon>Bacteria</taxon>
        <taxon>Bacillati</taxon>
        <taxon>Bacillota</taxon>
        <taxon>Bacilli</taxon>
        <taxon>Bacillales</taxon>
        <taxon>Paenibacillaceae</taxon>
        <taxon>Brevibacillus</taxon>
    </lineage>
</organism>